<accession>A0ACA9PV76</accession>
<gene>
    <name evidence="1" type="ORF">SPELUC_LOCUS12704</name>
</gene>
<sequence length="42" mass="4491">ATTLLPSLLQDKEADRETTTSNVLATTSVMTTTNSVATNQHQ</sequence>
<dbReference type="EMBL" id="CAJVPW010030861">
    <property type="protein sequence ID" value="CAG8725141.1"/>
    <property type="molecule type" value="Genomic_DNA"/>
</dbReference>
<name>A0ACA9PV76_9GLOM</name>
<comment type="caution">
    <text evidence="1">The sequence shown here is derived from an EMBL/GenBank/DDBJ whole genome shotgun (WGS) entry which is preliminary data.</text>
</comment>
<dbReference type="Proteomes" id="UP000789366">
    <property type="component" value="Unassembled WGS sequence"/>
</dbReference>
<keyword evidence="2" id="KW-1185">Reference proteome</keyword>
<proteinExistence type="predicted"/>
<organism evidence="1 2">
    <name type="scientific">Cetraspora pellucida</name>
    <dbReference type="NCBI Taxonomy" id="1433469"/>
    <lineage>
        <taxon>Eukaryota</taxon>
        <taxon>Fungi</taxon>
        <taxon>Fungi incertae sedis</taxon>
        <taxon>Mucoromycota</taxon>
        <taxon>Glomeromycotina</taxon>
        <taxon>Glomeromycetes</taxon>
        <taxon>Diversisporales</taxon>
        <taxon>Gigasporaceae</taxon>
        <taxon>Cetraspora</taxon>
    </lineage>
</organism>
<evidence type="ECO:0000313" key="1">
    <source>
        <dbReference type="EMBL" id="CAG8725141.1"/>
    </source>
</evidence>
<feature type="non-terminal residue" evidence="1">
    <location>
        <position position="1"/>
    </location>
</feature>
<evidence type="ECO:0000313" key="2">
    <source>
        <dbReference type="Proteomes" id="UP000789366"/>
    </source>
</evidence>
<protein>
    <submittedName>
        <fullName evidence="1">9275_t:CDS:1</fullName>
    </submittedName>
</protein>
<reference evidence="1" key="1">
    <citation type="submission" date="2021-06" db="EMBL/GenBank/DDBJ databases">
        <authorList>
            <person name="Kallberg Y."/>
            <person name="Tangrot J."/>
            <person name="Rosling A."/>
        </authorList>
    </citation>
    <scope>NUCLEOTIDE SEQUENCE</scope>
    <source>
        <strain evidence="1">28 12/20/2015</strain>
    </source>
</reference>